<comment type="caution">
    <text evidence="7">The sequence shown here is derived from an EMBL/GenBank/DDBJ whole genome shotgun (WGS) entry which is preliminary data.</text>
</comment>
<dbReference type="EMBL" id="PCWQ01000006">
    <property type="protein sequence ID" value="PIR07227.1"/>
    <property type="molecule type" value="Genomic_DNA"/>
</dbReference>
<evidence type="ECO:0000259" key="6">
    <source>
        <dbReference type="Pfam" id="PF00881"/>
    </source>
</evidence>
<dbReference type="PANTHER" id="PTHR43673">
    <property type="entry name" value="NAD(P)H NITROREDUCTASE YDGI-RELATED"/>
    <property type="match status" value="1"/>
</dbReference>
<evidence type="ECO:0000313" key="7">
    <source>
        <dbReference type="EMBL" id="PIR07227.1"/>
    </source>
</evidence>
<keyword evidence="3" id="KW-0285">Flavoprotein</keyword>
<organism evidence="7 8">
    <name type="scientific">Candidatus Komeilibacteria bacterium CG11_big_fil_rev_8_21_14_0_20_36_20</name>
    <dbReference type="NCBI Taxonomy" id="1974477"/>
    <lineage>
        <taxon>Bacteria</taxon>
        <taxon>Candidatus Komeiliibacteriota</taxon>
    </lineage>
</organism>
<reference evidence="7 8" key="1">
    <citation type="submission" date="2017-09" db="EMBL/GenBank/DDBJ databases">
        <title>Depth-based differentiation of microbial function through sediment-hosted aquifers and enrichment of novel symbionts in the deep terrestrial subsurface.</title>
        <authorList>
            <person name="Probst A.J."/>
            <person name="Ladd B."/>
            <person name="Jarett J.K."/>
            <person name="Geller-Mcgrath D.E."/>
            <person name="Sieber C.M."/>
            <person name="Emerson J.B."/>
            <person name="Anantharaman K."/>
            <person name="Thomas B.C."/>
            <person name="Malmstrom R."/>
            <person name="Stieglmeier M."/>
            <person name="Klingl A."/>
            <person name="Woyke T."/>
            <person name="Ryan C.M."/>
            <person name="Banfield J.F."/>
        </authorList>
    </citation>
    <scope>NUCLEOTIDE SEQUENCE [LARGE SCALE GENOMIC DNA]</scope>
    <source>
        <strain evidence="7">CG11_big_fil_rev_8_21_14_0_20_36_20</strain>
    </source>
</reference>
<dbReference type="GO" id="GO:0016491">
    <property type="term" value="F:oxidoreductase activity"/>
    <property type="evidence" value="ECO:0007669"/>
    <property type="project" value="UniProtKB-KW"/>
</dbReference>
<dbReference type="AlphaFoldDB" id="A0A2H0NEB5"/>
<comment type="cofactor">
    <cofactor evidence="1">
        <name>FMN</name>
        <dbReference type="ChEBI" id="CHEBI:58210"/>
    </cofactor>
</comment>
<evidence type="ECO:0000313" key="8">
    <source>
        <dbReference type="Proteomes" id="UP000230564"/>
    </source>
</evidence>
<name>A0A2H0NEB5_9BACT</name>
<keyword evidence="4" id="KW-0288">FMN</keyword>
<dbReference type="SUPFAM" id="SSF55469">
    <property type="entry name" value="FMN-dependent nitroreductase-like"/>
    <property type="match status" value="1"/>
</dbReference>
<dbReference type="Proteomes" id="UP000230564">
    <property type="component" value="Unassembled WGS sequence"/>
</dbReference>
<dbReference type="InterPro" id="IPR000415">
    <property type="entry name" value="Nitroreductase-like"/>
</dbReference>
<gene>
    <name evidence="7" type="ORF">COV55_00600</name>
</gene>
<proteinExistence type="inferred from homology"/>
<accession>A0A2H0NEB5</accession>
<evidence type="ECO:0000256" key="4">
    <source>
        <dbReference type="ARBA" id="ARBA00022643"/>
    </source>
</evidence>
<dbReference type="Gene3D" id="3.40.109.10">
    <property type="entry name" value="NADH Oxidase"/>
    <property type="match status" value="1"/>
</dbReference>
<evidence type="ECO:0000256" key="2">
    <source>
        <dbReference type="ARBA" id="ARBA00007118"/>
    </source>
</evidence>
<keyword evidence="5" id="KW-0560">Oxidoreductase</keyword>
<dbReference type="Pfam" id="PF00881">
    <property type="entry name" value="Nitroreductase"/>
    <property type="match status" value="1"/>
</dbReference>
<protein>
    <submittedName>
        <fullName evidence="7">NAD(P)H-dependent oxidoreductase</fullName>
    </submittedName>
</protein>
<sequence length="209" mass="24153">MAKTFLDNLKWRQATKKFDIRKDISEIDLNKILKAIRYTPSSYGLQSYHIYVIKDQELKKKLKEKSFGQEQIDSCAYLLIFCARTDRQDLEKRINDYAQLANQDPAALPEKVTSLKTMLKSFLDKKSDEEIINWATKQVYIALGFGLAACAEMQIDSCPMEGFAKEEIDKILQLPKGLKSTVYLAIGYREADLPRQKIRFASDDLFSFR</sequence>
<evidence type="ECO:0000256" key="5">
    <source>
        <dbReference type="ARBA" id="ARBA00023002"/>
    </source>
</evidence>
<dbReference type="PANTHER" id="PTHR43673:SF2">
    <property type="entry name" value="NITROREDUCTASE"/>
    <property type="match status" value="1"/>
</dbReference>
<comment type="similarity">
    <text evidence="2">Belongs to the nitroreductase family.</text>
</comment>
<evidence type="ECO:0000256" key="1">
    <source>
        <dbReference type="ARBA" id="ARBA00001917"/>
    </source>
</evidence>
<evidence type="ECO:0000256" key="3">
    <source>
        <dbReference type="ARBA" id="ARBA00022630"/>
    </source>
</evidence>
<feature type="domain" description="Nitroreductase" evidence="6">
    <location>
        <begin position="9"/>
        <end position="188"/>
    </location>
</feature>
<dbReference type="InterPro" id="IPR029479">
    <property type="entry name" value="Nitroreductase"/>
</dbReference>